<comment type="caution">
    <text evidence="4">The sequence shown here is derived from an EMBL/GenBank/DDBJ whole genome shotgun (WGS) entry which is preliminary data.</text>
</comment>
<dbReference type="RefSeq" id="WP_190926994.1">
    <property type="nucleotide sequence ID" value="NZ_JACXJA010000010.1"/>
</dbReference>
<dbReference type="Gene3D" id="1.10.357.10">
    <property type="entry name" value="Tetracycline Repressor, domain 2"/>
    <property type="match status" value="1"/>
</dbReference>
<dbReference type="InterPro" id="IPR050624">
    <property type="entry name" value="HTH-type_Tx_Regulator"/>
</dbReference>
<dbReference type="PANTHER" id="PTHR43479">
    <property type="entry name" value="ACREF/ENVCD OPERON REPRESSOR-RELATED"/>
    <property type="match status" value="1"/>
</dbReference>
<gene>
    <name evidence="4" type="ORF">IDH45_09740</name>
</gene>
<sequence length="205" mass="23967">MRKFTDKEKELIRDRLVENGRQLFSVHGLKKTSVTDLTKSAGIAQGSFYMFFPSKEELYLEILQLEEHAIRSRLLDLLISAEKLTRPLFKRFLRESFAVMETHPLIRQLYDNDSMETLFRGIPEEKLKEHFDSDSRFFIPIFELAQQRGVMIQAHPETIVSLLRSLVLLALQKRHIGEDKYEDTIELLIRLVADGLIAEKEETDD</sequence>
<dbReference type="Proteomes" id="UP000639396">
    <property type="component" value="Unassembled WGS sequence"/>
</dbReference>
<dbReference type="PROSITE" id="PS01081">
    <property type="entry name" value="HTH_TETR_1"/>
    <property type="match status" value="1"/>
</dbReference>
<dbReference type="InterPro" id="IPR009057">
    <property type="entry name" value="Homeodomain-like_sf"/>
</dbReference>
<dbReference type="SUPFAM" id="SSF46689">
    <property type="entry name" value="Homeodomain-like"/>
    <property type="match status" value="1"/>
</dbReference>
<dbReference type="EMBL" id="JACXJA010000010">
    <property type="protein sequence ID" value="MBD2862263.1"/>
    <property type="molecule type" value="Genomic_DNA"/>
</dbReference>
<evidence type="ECO:0000256" key="2">
    <source>
        <dbReference type="PROSITE-ProRule" id="PRU00335"/>
    </source>
</evidence>
<feature type="domain" description="HTH tetR-type" evidence="3">
    <location>
        <begin position="10"/>
        <end position="70"/>
    </location>
</feature>
<evidence type="ECO:0000259" key="3">
    <source>
        <dbReference type="PROSITE" id="PS50977"/>
    </source>
</evidence>
<dbReference type="AlphaFoldDB" id="A0A927GZI1"/>
<feature type="DNA-binding region" description="H-T-H motif" evidence="2">
    <location>
        <begin position="33"/>
        <end position="52"/>
    </location>
</feature>
<evidence type="ECO:0000256" key="1">
    <source>
        <dbReference type="ARBA" id="ARBA00023125"/>
    </source>
</evidence>
<dbReference type="GO" id="GO:0003677">
    <property type="term" value="F:DNA binding"/>
    <property type="evidence" value="ECO:0007669"/>
    <property type="project" value="UniProtKB-UniRule"/>
</dbReference>
<evidence type="ECO:0000313" key="5">
    <source>
        <dbReference type="Proteomes" id="UP000639396"/>
    </source>
</evidence>
<accession>A0A927GZI1</accession>
<dbReference type="PRINTS" id="PR00455">
    <property type="entry name" value="HTHTETR"/>
</dbReference>
<dbReference type="InterPro" id="IPR001647">
    <property type="entry name" value="HTH_TetR"/>
</dbReference>
<keyword evidence="5" id="KW-1185">Reference proteome</keyword>
<keyword evidence="1 2" id="KW-0238">DNA-binding</keyword>
<dbReference type="InterPro" id="IPR023772">
    <property type="entry name" value="DNA-bd_HTH_TetR-type_CS"/>
</dbReference>
<protein>
    <submittedName>
        <fullName evidence="4">TetR/AcrR family transcriptional regulator</fullName>
    </submittedName>
</protein>
<organism evidence="4 5">
    <name type="scientific">Paenibacillus oceani</name>
    <dbReference type="NCBI Taxonomy" id="2772510"/>
    <lineage>
        <taxon>Bacteria</taxon>
        <taxon>Bacillati</taxon>
        <taxon>Bacillota</taxon>
        <taxon>Bacilli</taxon>
        <taxon>Bacillales</taxon>
        <taxon>Paenibacillaceae</taxon>
        <taxon>Paenibacillus</taxon>
    </lineage>
</organism>
<dbReference type="PROSITE" id="PS50977">
    <property type="entry name" value="HTH_TETR_2"/>
    <property type="match status" value="1"/>
</dbReference>
<name>A0A927GZI1_9BACL</name>
<evidence type="ECO:0000313" key="4">
    <source>
        <dbReference type="EMBL" id="MBD2862263.1"/>
    </source>
</evidence>
<dbReference type="PANTHER" id="PTHR43479:SF11">
    <property type="entry name" value="ACREF_ENVCD OPERON REPRESSOR-RELATED"/>
    <property type="match status" value="1"/>
</dbReference>
<reference evidence="4" key="1">
    <citation type="submission" date="2020-09" db="EMBL/GenBank/DDBJ databases">
        <title>A novel bacterium of genus Paenibacillus, isolated from South China Sea.</title>
        <authorList>
            <person name="Huang H."/>
            <person name="Mo K."/>
            <person name="Hu Y."/>
        </authorList>
    </citation>
    <scope>NUCLEOTIDE SEQUENCE</scope>
    <source>
        <strain evidence="4">IB182363</strain>
    </source>
</reference>
<dbReference type="Pfam" id="PF00440">
    <property type="entry name" value="TetR_N"/>
    <property type="match status" value="1"/>
</dbReference>
<proteinExistence type="predicted"/>